<evidence type="ECO:0000256" key="1">
    <source>
        <dbReference type="ARBA" id="ARBA00004123"/>
    </source>
</evidence>
<evidence type="ECO:0000256" key="5">
    <source>
        <dbReference type="ARBA" id="ARBA00022833"/>
    </source>
</evidence>
<dbReference type="Gene3D" id="3.30.160.60">
    <property type="entry name" value="Classic Zinc Finger"/>
    <property type="match status" value="3"/>
</dbReference>
<reference evidence="15 16" key="1">
    <citation type="submission" date="2019-04" db="EMBL/GenBank/DDBJ databases">
        <authorList>
            <consortium name="Wellcome Sanger Institute Data Sharing"/>
        </authorList>
    </citation>
    <scope>NUCLEOTIDE SEQUENCE [LARGE SCALE GENOMIC DNA]</scope>
</reference>
<feature type="domain" description="C2H2-type" evidence="14">
    <location>
        <begin position="158"/>
        <end position="187"/>
    </location>
</feature>
<sequence>MSVFGHSDYLAAQWLLLMSHQPVLHRPAPVAPVAPGGLGPLRGLPQGDTEQESTEDREVYDTLKEGGNIVDVAGTLAALSGKFRPMSSRSESSASSAGDPESLSCGESGYTTLSDSTTPTPTMTPSATPTPGQQAPPQPSGAGAPASPHPARSPVKRHLCTFAGCDRVYGKSSHLKAHVRTHTGERPFPCAWPGCEKKFARSDELARHTRTHTGEKRFQCPLCDKRFMRSDHLIKHARRHPDFCPSMIGRKGPCAPAQGL</sequence>
<feature type="compositionally biased region" description="Low complexity" evidence="13">
    <location>
        <begin position="111"/>
        <end position="133"/>
    </location>
</feature>
<dbReference type="GO" id="GO:0000981">
    <property type="term" value="F:DNA-binding transcription factor activity, RNA polymerase II-specific"/>
    <property type="evidence" value="ECO:0007669"/>
    <property type="project" value="TreeGrafter"/>
</dbReference>
<dbReference type="SUPFAM" id="SSF57667">
    <property type="entry name" value="beta-beta-alpha zinc fingers"/>
    <property type="match status" value="1"/>
</dbReference>
<dbReference type="GeneTree" id="ENSGT00940000164815"/>
<dbReference type="SMART" id="SM00355">
    <property type="entry name" value="ZnF_C2H2"/>
    <property type="match status" value="3"/>
</dbReference>
<dbReference type="InterPro" id="IPR013087">
    <property type="entry name" value="Znf_C2H2_type"/>
</dbReference>
<dbReference type="OrthoDB" id="6365676at2759"/>
<comment type="subcellular location">
    <subcellularLocation>
        <location evidence="1">Nucleus</location>
    </subcellularLocation>
</comment>
<dbReference type="FunFam" id="3.30.160.60:FF:000018">
    <property type="entry name" value="Krueppel-like factor 15"/>
    <property type="match status" value="1"/>
</dbReference>
<feature type="domain" description="C2H2-type" evidence="14">
    <location>
        <begin position="188"/>
        <end position="217"/>
    </location>
</feature>
<evidence type="ECO:0000313" key="16">
    <source>
        <dbReference type="Proteomes" id="UP000694397"/>
    </source>
</evidence>
<evidence type="ECO:0000256" key="8">
    <source>
        <dbReference type="ARBA" id="ARBA00023163"/>
    </source>
</evidence>
<feature type="compositionally biased region" description="Low complexity" evidence="13">
    <location>
        <begin position="140"/>
        <end position="150"/>
    </location>
</feature>
<reference evidence="15" key="3">
    <citation type="submission" date="2025-09" db="UniProtKB">
        <authorList>
            <consortium name="Ensembl"/>
        </authorList>
    </citation>
    <scope>IDENTIFICATION</scope>
</reference>
<keyword evidence="4 12" id="KW-0863">Zinc-finger</keyword>
<evidence type="ECO:0000256" key="3">
    <source>
        <dbReference type="ARBA" id="ARBA00022737"/>
    </source>
</evidence>
<protein>
    <recommendedName>
        <fullName evidence="11">Krueppel-like factor 14</fullName>
    </recommendedName>
</protein>
<reference evidence="15" key="2">
    <citation type="submission" date="2025-08" db="UniProtKB">
        <authorList>
            <consortium name="Ensembl"/>
        </authorList>
    </citation>
    <scope>IDENTIFICATION</scope>
</reference>
<dbReference type="GO" id="GO:0005634">
    <property type="term" value="C:nucleus"/>
    <property type="evidence" value="ECO:0007669"/>
    <property type="project" value="UniProtKB-SubCell"/>
</dbReference>
<feature type="region of interest" description="Disordered" evidence="13">
    <location>
        <begin position="84"/>
        <end position="154"/>
    </location>
</feature>
<dbReference type="FunFam" id="3.30.160.60:FF:000232">
    <property type="entry name" value="Krueppel-like factor 9"/>
    <property type="match status" value="1"/>
</dbReference>
<organism evidence="15 16">
    <name type="scientific">Scleropages formosus</name>
    <name type="common">Asian bonytongue</name>
    <name type="synonym">Osteoglossum formosum</name>
    <dbReference type="NCBI Taxonomy" id="113540"/>
    <lineage>
        <taxon>Eukaryota</taxon>
        <taxon>Metazoa</taxon>
        <taxon>Chordata</taxon>
        <taxon>Craniata</taxon>
        <taxon>Vertebrata</taxon>
        <taxon>Euteleostomi</taxon>
        <taxon>Actinopterygii</taxon>
        <taxon>Neopterygii</taxon>
        <taxon>Teleostei</taxon>
        <taxon>Osteoglossocephala</taxon>
        <taxon>Osteoglossomorpha</taxon>
        <taxon>Osteoglossiformes</taxon>
        <taxon>Osteoglossidae</taxon>
        <taxon>Scleropages</taxon>
    </lineage>
</organism>
<feature type="region of interest" description="Disordered" evidence="13">
    <location>
        <begin position="34"/>
        <end position="58"/>
    </location>
</feature>
<keyword evidence="16" id="KW-1185">Reference proteome</keyword>
<keyword evidence="5" id="KW-0862">Zinc</keyword>
<dbReference type="PROSITE" id="PS00028">
    <property type="entry name" value="ZINC_FINGER_C2H2_1"/>
    <property type="match status" value="3"/>
</dbReference>
<evidence type="ECO:0000256" key="12">
    <source>
        <dbReference type="PROSITE-ProRule" id="PRU00042"/>
    </source>
</evidence>
<feature type="domain" description="C2H2-type" evidence="14">
    <location>
        <begin position="218"/>
        <end position="245"/>
    </location>
</feature>
<dbReference type="PROSITE" id="PS50157">
    <property type="entry name" value="ZINC_FINGER_C2H2_2"/>
    <property type="match status" value="3"/>
</dbReference>
<dbReference type="RefSeq" id="XP_018583867.1">
    <property type="nucleotide sequence ID" value="XM_018728351.1"/>
</dbReference>
<dbReference type="GeneID" id="108919933"/>
<dbReference type="PANTHER" id="PTHR23235">
    <property type="entry name" value="KRUEPPEL-LIKE TRANSCRIPTION FACTOR"/>
    <property type="match status" value="1"/>
</dbReference>
<dbReference type="InterPro" id="IPR036236">
    <property type="entry name" value="Znf_C2H2_sf"/>
</dbReference>
<dbReference type="Pfam" id="PF00096">
    <property type="entry name" value="zf-C2H2"/>
    <property type="match status" value="3"/>
</dbReference>
<keyword evidence="2" id="KW-0479">Metal-binding</keyword>
<dbReference type="GO" id="GO:0000978">
    <property type="term" value="F:RNA polymerase II cis-regulatory region sequence-specific DNA binding"/>
    <property type="evidence" value="ECO:0007669"/>
    <property type="project" value="TreeGrafter"/>
</dbReference>
<evidence type="ECO:0000256" key="11">
    <source>
        <dbReference type="ARBA" id="ARBA00069428"/>
    </source>
</evidence>
<evidence type="ECO:0000256" key="10">
    <source>
        <dbReference type="ARBA" id="ARBA00038409"/>
    </source>
</evidence>
<keyword evidence="7" id="KW-0238">DNA-binding</keyword>
<evidence type="ECO:0000259" key="14">
    <source>
        <dbReference type="PROSITE" id="PS50157"/>
    </source>
</evidence>
<feature type="compositionally biased region" description="Low complexity" evidence="13">
    <location>
        <begin position="87"/>
        <end position="104"/>
    </location>
</feature>
<accession>A0A8C9W3E0</accession>
<proteinExistence type="inferred from homology"/>
<keyword evidence="9" id="KW-0539">Nucleus</keyword>
<evidence type="ECO:0000256" key="2">
    <source>
        <dbReference type="ARBA" id="ARBA00022723"/>
    </source>
</evidence>
<dbReference type="Ensembl" id="ENSSFOT00015052329.1">
    <property type="protein sequence ID" value="ENSSFOP00015068329.1"/>
    <property type="gene ID" value="ENSSFOG00015028410.1"/>
</dbReference>
<dbReference type="FunFam" id="3.30.160.60:FF:000595">
    <property type="entry name" value="Krueppel-like factor 14"/>
    <property type="match status" value="1"/>
</dbReference>
<feature type="compositionally biased region" description="Low complexity" evidence="13">
    <location>
        <begin position="34"/>
        <end position="45"/>
    </location>
</feature>
<evidence type="ECO:0000256" key="9">
    <source>
        <dbReference type="ARBA" id="ARBA00023242"/>
    </source>
</evidence>
<evidence type="ECO:0000256" key="7">
    <source>
        <dbReference type="ARBA" id="ARBA00023125"/>
    </source>
</evidence>
<keyword evidence="8" id="KW-0804">Transcription</keyword>
<keyword evidence="3" id="KW-0677">Repeat</keyword>
<dbReference type="KEGG" id="sfm:108919933"/>
<evidence type="ECO:0000313" key="15">
    <source>
        <dbReference type="Ensembl" id="ENSSFOP00015068329.1"/>
    </source>
</evidence>
<evidence type="ECO:0000256" key="4">
    <source>
        <dbReference type="ARBA" id="ARBA00022771"/>
    </source>
</evidence>
<dbReference type="GO" id="GO:0008270">
    <property type="term" value="F:zinc ion binding"/>
    <property type="evidence" value="ECO:0007669"/>
    <property type="project" value="UniProtKB-KW"/>
</dbReference>
<gene>
    <name evidence="15" type="primary">LOC108919933</name>
</gene>
<dbReference type="AlphaFoldDB" id="A0A8C9W3E0"/>
<comment type="similarity">
    <text evidence="10">Belongs to the Sp1 C2H2-type zinc-finger protein family.</text>
</comment>
<dbReference type="Proteomes" id="UP000694397">
    <property type="component" value="Chromosome 9"/>
</dbReference>
<evidence type="ECO:0000256" key="13">
    <source>
        <dbReference type="SAM" id="MobiDB-lite"/>
    </source>
</evidence>
<dbReference type="PANTHER" id="PTHR23235:SF111">
    <property type="entry name" value="KRUEPPEL-LIKE FACTOR 16"/>
    <property type="match status" value="1"/>
</dbReference>
<keyword evidence="6" id="KW-0805">Transcription regulation</keyword>
<name>A0A8C9W3E0_SCLFO</name>
<evidence type="ECO:0000256" key="6">
    <source>
        <dbReference type="ARBA" id="ARBA00023015"/>
    </source>
</evidence>